<accession>A0A9D4GCZ4</accession>
<evidence type="ECO:0000313" key="1">
    <source>
        <dbReference type="EMBL" id="KAH3813161.1"/>
    </source>
</evidence>
<reference evidence="1" key="2">
    <citation type="submission" date="2020-11" db="EMBL/GenBank/DDBJ databases">
        <authorList>
            <person name="McCartney M.A."/>
            <person name="Auch B."/>
            <person name="Kono T."/>
            <person name="Mallez S."/>
            <person name="Becker A."/>
            <person name="Gohl D.M."/>
            <person name="Silverstein K.A.T."/>
            <person name="Koren S."/>
            <person name="Bechman K.B."/>
            <person name="Herman A."/>
            <person name="Abrahante J.E."/>
            <person name="Garbe J."/>
        </authorList>
    </citation>
    <scope>NUCLEOTIDE SEQUENCE</scope>
    <source>
        <strain evidence="1">Duluth1</strain>
        <tissue evidence="1">Whole animal</tissue>
    </source>
</reference>
<reference evidence="1" key="1">
    <citation type="journal article" date="2019" name="bioRxiv">
        <title>The Genome of the Zebra Mussel, Dreissena polymorpha: A Resource for Invasive Species Research.</title>
        <authorList>
            <person name="McCartney M.A."/>
            <person name="Auch B."/>
            <person name="Kono T."/>
            <person name="Mallez S."/>
            <person name="Zhang Y."/>
            <person name="Obille A."/>
            <person name="Becker A."/>
            <person name="Abrahante J.E."/>
            <person name="Garbe J."/>
            <person name="Badalamenti J.P."/>
            <person name="Herman A."/>
            <person name="Mangelson H."/>
            <person name="Liachko I."/>
            <person name="Sullivan S."/>
            <person name="Sone E.D."/>
            <person name="Koren S."/>
            <person name="Silverstein K.A.T."/>
            <person name="Beckman K.B."/>
            <person name="Gohl D.M."/>
        </authorList>
    </citation>
    <scope>NUCLEOTIDE SEQUENCE</scope>
    <source>
        <strain evidence="1">Duluth1</strain>
        <tissue evidence="1">Whole animal</tissue>
    </source>
</reference>
<gene>
    <name evidence="1" type="ORF">DPMN_141612</name>
</gene>
<proteinExistence type="predicted"/>
<organism evidence="1 2">
    <name type="scientific">Dreissena polymorpha</name>
    <name type="common">Zebra mussel</name>
    <name type="synonym">Mytilus polymorpha</name>
    <dbReference type="NCBI Taxonomy" id="45954"/>
    <lineage>
        <taxon>Eukaryota</taxon>
        <taxon>Metazoa</taxon>
        <taxon>Spiralia</taxon>
        <taxon>Lophotrochozoa</taxon>
        <taxon>Mollusca</taxon>
        <taxon>Bivalvia</taxon>
        <taxon>Autobranchia</taxon>
        <taxon>Heteroconchia</taxon>
        <taxon>Euheterodonta</taxon>
        <taxon>Imparidentia</taxon>
        <taxon>Neoheterodontei</taxon>
        <taxon>Myida</taxon>
        <taxon>Dreissenoidea</taxon>
        <taxon>Dreissenidae</taxon>
        <taxon>Dreissena</taxon>
    </lineage>
</organism>
<dbReference type="AlphaFoldDB" id="A0A9D4GCZ4"/>
<comment type="caution">
    <text evidence="1">The sequence shown here is derived from an EMBL/GenBank/DDBJ whole genome shotgun (WGS) entry which is preliminary data.</text>
</comment>
<name>A0A9D4GCZ4_DREPO</name>
<dbReference type="Proteomes" id="UP000828390">
    <property type="component" value="Unassembled WGS sequence"/>
</dbReference>
<sequence length="71" mass="8583">MWVTRIRYHVYPHEKYRVFRHSDRIHRHRRICVGVRKPLLRPNSVCGRSVLGCDILYDEGAEHVICQLKWA</sequence>
<protein>
    <submittedName>
        <fullName evidence="1">Uncharacterized protein</fullName>
    </submittedName>
</protein>
<keyword evidence="2" id="KW-1185">Reference proteome</keyword>
<dbReference type="EMBL" id="JAIWYP010000006">
    <property type="protein sequence ID" value="KAH3813161.1"/>
    <property type="molecule type" value="Genomic_DNA"/>
</dbReference>
<evidence type="ECO:0000313" key="2">
    <source>
        <dbReference type="Proteomes" id="UP000828390"/>
    </source>
</evidence>